<accession>A0A9D4MD17</accession>
<evidence type="ECO:0000313" key="2">
    <source>
        <dbReference type="Proteomes" id="UP000828390"/>
    </source>
</evidence>
<proteinExistence type="predicted"/>
<keyword evidence="2" id="KW-1185">Reference proteome</keyword>
<name>A0A9D4MD17_DREPO</name>
<reference evidence="1" key="2">
    <citation type="submission" date="2020-11" db="EMBL/GenBank/DDBJ databases">
        <authorList>
            <person name="McCartney M.A."/>
            <person name="Auch B."/>
            <person name="Kono T."/>
            <person name="Mallez S."/>
            <person name="Becker A."/>
            <person name="Gohl D.M."/>
            <person name="Silverstein K.A.T."/>
            <person name="Koren S."/>
            <person name="Bechman K.B."/>
            <person name="Herman A."/>
            <person name="Abrahante J.E."/>
            <person name="Garbe J."/>
        </authorList>
    </citation>
    <scope>NUCLEOTIDE SEQUENCE</scope>
    <source>
        <strain evidence="1">Duluth1</strain>
        <tissue evidence="1">Whole animal</tissue>
    </source>
</reference>
<sequence>MQDVVIKGYMTFFEPQEEQLSVSEDYRVDEEAHVASANDDELQVSSVSTPIDHETMAELTNKIRPLDSEDDSAVDLFE</sequence>
<evidence type="ECO:0000313" key="1">
    <source>
        <dbReference type="EMBL" id="KAH3872876.1"/>
    </source>
</evidence>
<protein>
    <submittedName>
        <fullName evidence="1">Uncharacterized protein</fullName>
    </submittedName>
</protein>
<comment type="caution">
    <text evidence="1">The sequence shown here is derived from an EMBL/GenBank/DDBJ whole genome shotgun (WGS) entry which is preliminary data.</text>
</comment>
<dbReference type="Proteomes" id="UP000828390">
    <property type="component" value="Unassembled WGS sequence"/>
</dbReference>
<dbReference type="EMBL" id="JAIWYP010000002">
    <property type="protein sequence ID" value="KAH3872876.1"/>
    <property type="molecule type" value="Genomic_DNA"/>
</dbReference>
<reference evidence="1" key="1">
    <citation type="journal article" date="2019" name="bioRxiv">
        <title>The Genome of the Zebra Mussel, Dreissena polymorpha: A Resource for Invasive Species Research.</title>
        <authorList>
            <person name="McCartney M.A."/>
            <person name="Auch B."/>
            <person name="Kono T."/>
            <person name="Mallez S."/>
            <person name="Zhang Y."/>
            <person name="Obille A."/>
            <person name="Becker A."/>
            <person name="Abrahante J.E."/>
            <person name="Garbe J."/>
            <person name="Badalamenti J.P."/>
            <person name="Herman A."/>
            <person name="Mangelson H."/>
            <person name="Liachko I."/>
            <person name="Sullivan S."/>
            <person name="Sone E.D."/>
            <person name="Koren S."/>
            <person name="Silverstein K.A.T."/>
            <person name="Beckman K.B."/>
            <person name="Gohl D.M."/>
        </authorList>
    </citation>
    <scope>NUCLEOTIDE SEQUENCE</scope>
    <source>
        <strain evidence="1">Duluth1</strain>
        <tissue evidence="1">Whole animal</tissue>
    </source>
</reference>
<dbReference type="AlphaFoldDB" id="A0A9D4MD17"/>
<organism evidence="1 2">
    <name type="scientific">Dreissena polymorpha</name>
    <name type="common">Zebra mussel</name>
    <name type="synonym">Mytilus polymorpha</name>
    <dbReference type="NCBI Taxonomy" id="45954"/>
    <lineage>
        <taxon>Eukaryota</taxon>
        <taxon>Metazoa</taxon>
        <taxon>Spiralia</taxon>
        <taxon>Lophotrochozoa</taxon>
        <taxon>Mollusca</taxon>
        <taxon>Bivalvia</taxon>
        <taxon>Autobranchia</taxon>
        <taxon>Heteroconchia</taxon>
        <taxon>Euheterodonta</taxon>
        <taxon>Imparidentia</taxon>
        <taxon>Neoheterodontei</taxon>
        <taxon>Myida</taxon>
        <taxon>Dreissenoidea</taxon>
        <taxon>Dreissenidae</taxon>
        <taxon>Dreissena</taxon>
    </lineage>
</organism>
<gene>
    <name evidence="1" type="ORF">DPMN_036099</name>
</gene>